<keyword evidence="6 11" id="KW-0418">Kinase</keyword>
<dbReference type="GO" id="GO:0000155">
    <property type="term" value="F:phosphorelay sensor kinase activity"/>
    <property type="evidence" value="ECO:0007669"/>
    <property type="project" value="TreeGrafter"/>
</dbReference>
<keyword evidence="3" id="KW-0597">Phosphoprotein</keyword>
<comment type="catalytic activity">
    <reaction evidence="1">
        <text>ATP + protein L-histidine = ADP + protein N-phospho-L-histidine.</text>
        <dbReference type="EC" id="2.7.13.3"/>
    </reaction>
</comment>
<keyword evidence="4 11" id="KW-0808">Transferase</keyword>
<evidence type="ECO:0000313" key="11">
    <source>
        <dbReference type="EMBL" id="KAA6307340.1"/>
    </source>
</evidence>
<evidence type="ECO:0000256" key="2">
    <source>
        <dbReference type="ARBA" id="ARBA00012438"/>
    </source>
</evidence>
<dbReference type="AlphaFoldDB" id="A0A5J4PEG7"/>
<sequence>NINRLRRLLQQVLDFRKIESGNMHLKLSGGDIALFIKDVCYTNFLPLMNKKGICFSFTSDPNQIPAYFDADKIDKIVFNLLSNAFKYTPSGGEIKIELLQYIQKQYTCLSIRISDTGIGIAKDDLEHIFTRFYTNRMSRAIETNGVGLSLVKELLDLHHGAIHVESEINKGTVFTIDLPIDKESYSDSRTGDSEPFILFERSIDVTSQEQSESETADDDPEKDNITLLLVEDNEDLKTVIQRILSK</sequence>
<dbReference type="EMBL" id="SNRY01009243">
    <property type="protein sequence ID" value="KAA6307340.1"/>
    <property type="molecule type" value="Genomic_DNA"/>
</dbReference>
<evidence type="ECO:0000259" key="10">
    <source>
        <dbReference type="PROSITE" id="PS50109"/>
    </source>
</evidence>
<evidence type="ECO:0000256" key="4">
    <source>
        <dbReference type="ARBA" id="ARBA00022679"/>
    </source>
</evidence>
<dbReference type="SUPFAM" id="SSF55874">
    <property type="entry name" value="ATPase domain of HSP90 chaperone/DNA topoisomerase II/histidine kinase"/>
    <property type="match status" value="1"/>
</dbReference>
<comment type="caution">
    <text evidence="11">The sequence shown here is derived from an EMBL/GenBank/DDBJ whole genome shotgun (WGS) entry which is preliminary data.</text>
</comment>
<dbReference type="InterPro" id="IPR003594">
    <property type="entry name" value="HATPase_dom"/>
</dbReference>
<feature type="domain" description="Histidine kinase" evidence="10">
    <location>
        <begin position="1"/>
        <end position="182"/>
    </location>
</feature>
<dbReference type="SMART" id="SM00387">
    <property type="entry name" value="HATPase_c"/>
    <property type="match status" value="1"/>
</dbReference>
<dbReference type="CDD" id="cd00075">
    <property type="entry name" value="HATPase"/>
    <property type="match status" value="1"/>
</dbReference>
<proteinExistence type="predicted"/>
<dbReference type="InterPro" id="IPR004358">
    <property type="entry name" value="Sig_transdc_His_kin-like_C"/>
</dbReference>
<feature type="non-terminal residue" evidence="11">
    <location>
        <position position="1"/>
    </location>
</feature>
<evidence type="ECO:0000256" key="6">
    <source>
        <dbReference type="ARBA" id="ARBA00022777"/>
    </source>
</evidence>
<feature type="region of interest" description="Disordered" evidence="9">
    <location>
        <begin position="202"/>
        <end position="224"/>
    </location>
</feature>
<dbReference type="PRINTS" id="PR00344">
    <property type="entry name" value="BCTRLSENSOR"/>
</dbReference>
<dbReference type="InterPro" id="IPR036890">
    <property type="entry name" value="HATPase_C_sf"/>
</dbReference>
<accession>A0A5J4PEG7</accession>
<dbReference type="Gene3D" id="3.30.565.10">
    <property type="entry name" value="Histidine kinase-like ATPase, C-terminal domain"/>
    <property type="match status" value="1"/>
</dbReference>
<keyword evidence="8" id="KW-0902">Two-component regulatory system</keyword>
<dbReference type="FunFam" id="3.30.565.10:FF:000037">
    <property type="entry name" value="Hybrid sensor histidine kinase/response regulator"/>
    <property type="match status" value="1"/>
</dbReference>
<reference evidence="11" key="1">
    <citation type="submission" date="2019-03" db="EMBL/GenBank/DDBJ databases">
        <title>Single cell metagenomics reveals metabolic interactions within the superorganism composed of flagellate Streblomastix strix and complex community of Bacteroidetes bacteria on its surface.</title>
        <authorList>
            <person name="Treitli S.C."/>
            <person name="Kolisko M."/>
            <person name="Husnik F."/>
            <person name="Keeling P."/>
            <person name="Hampl V."/>
        </authorList>
    </citation>
    <scope>NUCLEOTIDE SEQUENCE</scope>
    <source>
        <strain evidence="11">STM</strain>
    </source>
</reference>
<feature type="compositionally biased region" description="Acidic residues" evidence="9">
    <location>
        <begin position="211"/>
        <end position="221"/>
    </location>
</feature>
<evidence type="ECO:0000256" key="7">
    <source>
        <dbReference type="ARBA" id="ARBA00022840"/>
    </source>
</evidence>
<dbReference type="InterPro" id="IPR005467">
    <property type="entry name" value="His_kinase_dom"/>
</dbReference>
<dbReference type="GO" id="GO:0005524">
    <property type="term" value="F:ATP binding"/>
    <property type="evidence" value="ECO:0007669"/>
    <property type="project" value="UniProtKB-KW"/>
</dbReference>
<name>A0A5J4PEG7_9ZZZZ</name>
<evidence type="ECO:0000256" key="3">
    <source>
        <dbReference type="ARBA" id="ARBA00022553"/>
    </source>
</evidence>
<dbReference type="EC" id="2.7.13.3" evidence="2"/>
<dbReference type="PANTHER" id="PTHR43547">
    <property type="entry name" value="TWO-COMPONENT HISTIDINE KINASE"/>
    <property type="match status" value="1"/>
</dbReference>
<keyword evidence="5" id="KW-0547">Nucleotide-binding</keyword>
<evidence type="ECO:0000256" key="8">
    <source>
        <dbReference type="ARBA" id="ARBA00023012"/>
    </source>
</evidence>
<dbReference type="Pfam" id="PF02518">
    <property type="entry name" value="HATPase_c"/>
    <property type="match status" value="1"/>
</dbReference>
<feature type="non-terminal residue" evidence="11">
    <location>
        <position position="246"/>
    </location>
</feature>
<evidence type="ECO:0000256" key="1">
    <source>
        <dbReference type="ARBA" id="ARBA00000085"/>
    </source>
</evidence>
<evidence type="ECO:0000256" key="9">
    <source>
        <dbReference type="SAM" id="MobiDB-lite"/>
    </source>
</evidence>
<dbReference type="PANTHER" id="PTHR43547:SF2">
    <property type="entry name" value="HYBRID SIGNAL TRANSDUCTION HISTIDINE KINASE C"/>
    <property type="match status" value="1"/>
</dbReference>
<protein>
    <recommendedName>
        <fullName evidence="2">histidine kinase</fullName>
        <ecNumber evidence="2">2.7.13.3</ecNumber>
    </recommendedName>
</protein>
<evidence type="ECO:0000256" key="5">
    <source>
        <dbReference type="ARBA" id="ARBA00022741"/>
    </source>
</evidence>
<dbReference type="PROSITE" id="PS50109">
    <property type="entry name" value="HIS_KIN"/>
    <property type="match status" value="1"/>
</dbReference>
<keyword evidence="7" id="KW-0067">ATP-binding</keyword>
<organism evidence="11">
    <name type="scientific">termite gut metagenome</name>
    <dbReference type="NCBI Taxonomy" id="433724"/>
    <lineage>
        <taxon>unclassified sequences</taxon>
        <taxon>metagenomes</taxon>
        <taxon>organismal metagenomes</taxon>
    </lineage>
</organism>
<gene>
    <name evidence="11" type="ORF">EZS27_040991</name>
</gene>